<name>A0A521G4W8_9BACT</name>
<reference evidence="1" key="1">
    <citation type="submission" date="2017-07" db="EMBL/GenBank/DDBJ databases">
        <title>The cable genome - Insights into the physiology and evolution of filamentous bacteria capable of sulfide oxidation via long distance electron transfer.</title>
        <authorList>
            <person name="Thorup C."/>
            <person name="Bjerg J.T."/>
            <person name="Schreiber L."/>
            <person name="Nielsen L.P."/>
            <person name="Kjeldsen K.U."/>
            <person name="Boesen T."/>
            <person name="Boggild A."/>
            <person name="Meysman F."/>
            <person name="Geelhoed J."/>
            <person name="Schramm A."/>
        </authorList>
    </citation>
    <scope>NUCLEOTIDE SEQUENCE [LARGE SCALE GENOMIC DNA]</scope>
    <source>
        <strain evidence="1">GS</strain>
    </source>
</reference>
<proteinExistence type="predicted"/>
<evidence type="ECO:0000313" key="2">
    <source>
        <dbReference type="Proteomes" id="UP000316238"/>
    </source>
</evidence>
<sequence>MAKNVLALKPFLETIKTYCVKLTKKELIDLLCQAALDTPAEERRNFLEKLSIASVPSDVHRSAAQDEDVSILAKTDKLLDDVAAWQKSIEDGSYYEKHWEDGYCDEEEFPSISKEQQETLETLFAEADGLFLDGKLELAGNVYQQLIDLALHSAGLDYGIDHNDLDVNWRETLARYCRCVYETSADKERVKQVLSALEVERKTEAERQHFGICYNPAEEIFPSLRDVFDVRPGELADWNNFLKKAQKKLHGLSNSRAVLLYLETVYWLDGIQGLAAAVRQRNIPVGYLYWLDMLRDGAAWNELAQAAHEALHAMPHDALRGYAAAQLSLAGEQTSDNSLVLQGKREQFFSEPQEEHLAALLRESAKQQVSEAELSKTLAYLEAKPDPKKPVSSFLQLTQPDLFFLKIKTMLLLGKLRESYAAIDQKAAIGWSDEKKTTGAVYVGILLVLSQGNAQAKTIHSLFAKYMRGRYGNAFIADAIQQRLLQFPVSDSQKDQWLKFVEQISAERAEHIISNQYRKGYARAAEALGGYLECLLLHERRSQAAAFLNLKRNQQYKRYPAFRRELDEVISRSPLLTRL</sequence>
<organism evidence="1 2">
    <name type="scientific">Candidatus Electronema aureum</name>
    <dbReference type="NCBI Taxonomy" id="2005002"/>
    <lineage>
        <taxon>Bacteria</taxon>
        <taxon>Pseudomonadati</taxon>
        <taxon>Thermodesulfobacteriota</taxon>
        <taxon>Desulfobulbia</taxon>
        <taxon>Desulfobulbales</taxon>
        <taxon>Desulfobulbaceae</taxon>
        <taxon>Candidatus Electronema</taxon>
    </lineage>
</organism>
<dbReference type="AlphaFoldDB" id="A0A521G4W8"/>
<keyword evidence="2" id="KW-1185">Reference proteome</keyword>
<evidence type="ECO:0000313" key="1">
    <source>
        <dbReference type="EMBL" id="TAA76059.1"/>
    </source>
</evidence>
<comment type="caution">
    <text evidence="1">The sequence shown here is derived from an EMBL/GenBank/DDBJ whole genome shotgun (WGS) entry which is preliminary data.</text>
</comment>
<accession>A0A521G4W8</accession>
<dbReference type="Proteomes" id="UP000316238">
    <property type="component" value="Unassembled WGS sequence"/>
</dbReference>
<gene>
    <name evidence="1" type="ORF">CDV28_102187</name>
</gene>
<dbReference type="EMBL" id="NQJD01000002">
    <property type="protein sequence ID" value="TAA76059.1"/>
    <property type="molecule type" value="Genomic_DNA"/>
</dbReference>
<protein>
    <submittedName>
        <fullName evidence="1">Uncharacterized protein</fullName>
    </submittedName>
</protein>